<proteinExistence type="predicted"/>
<evidence type="ECO:0000313" key="2">
    <source>
        <dbReference type="Proteomes" id="UP000033918"/>
    </source>
</evidence>
<dbReference type="Proteomes" id="UP000033918">
    <property type="component" value="Unassembled WGS sequence"/>
</dbReference>
<dbReference type="EMBL" id="LCAK01000004">
    <property type="protein sequence ID" value="KKR88669.1"/>
    <property type="molecule type" value="Genomic_DNA"/>
</dbReference>
<protein>
    <submittedName>
        <fullName evidence="1">Uncharacterized protein</fullName>
    </submittedName>
</protein>
<evidence type="ECO:0000313" key="1">
    <source>
        <dbReference type="EMBL" id="KKR88669.1"/>
    </source>
</evidence>
<reference evidence="1 2" key="1">
    <citation type="journal article" date="2015" name="Nature">
        <title>rRNA introns, odd ribosomes, and small enigmatic genomes across a large radiation of phyla.</title>
        <authorList>
            <person name="Brown C.T."/>
            <person name="Hug L.A."/>
            <person name="Thomas B.C."/>
            <person name="Sharon I."/>
            <person name="Castelle C.J."/>
            <person name="Singh A."/>
            <person name="Wilkins M.J."/>
            <person name="Williams K.H."/>
            <person name="Banfield J.F."/>
        </authorList>
    </citation>
    <scope>NUCLEOTIDE SEQUENCE [LARGE SCALE GENOMIC DNA]</scope>
</reference>
<organism evidence="1 2">
    <name type="scientific">Candidatus Wolfebacteria bacterium GW2011_GWB1_41_12</name>
    <dbReference type="NCBI Taxonomy" id="1619006"/>
    <lineage>
        <taxon>Bacteria</taxon>
        <taxon>Candidatus Wolfeibacteriota</taxon>
    </lineage>
</organism>
<name>A0A0G0UIQ0_9BACT</name>
<comment type="caution">
    <text evidence="1">The sequence shown here is derived from an EMBL/GenBank/DDBJ whole genome shotgun (WGS) entry which is preliminary data.</text>
</comment>
<accession>A0A0G0UIQ0</accession>
<sequence>MPKAFLSAIEALRRRAVEWVSSATADEILELPAAMLGLSSDVGSDTNGGKRRRRLLKKAARELTPSECDEIRTKLGSLDHKTPQYRKMRDNLARHYGATRRQIACAVSTHRAWQKKESAK</sequence>
<dbReference type="AlphaFoldDB" id="A0A0G0UIQ0"/>
<gene>
    <name evidence="1" type="ORF">UU38_C0004G0031</name>
</gene>